<dbReference type="Proteomes" id="UP001501725">
    <property type="component" value="Unassembled WGS sequence"/>
</dbReference>
<gene>
    <name evidence="1" type="ORF">GCM10023184_31580</name>
</gene>
<keyword evidence="2" id="KW-1185">Reference proteome</keyword>
<name>A0ABP8H9P2_9BACT</name>
<accession>A0ABP8H9P2</accession>
<proteinExistence type="predicted"/>
<sequence length="169" mass="19169">MRKLLLAGLLLPFLAFTLIEWTPVQLDEKYTVAFPGEPKKATDENGTSLWTLEATDSNTVYLAMLIDFTKLGLDSSTMAVVLTQPEFFDEYQKGILGKLPNGKLVSSTTGEYKGYPVTNYKFTMKEGAVTYYSKNFFIGTRVYSLSYLQKKDQVESAERDRFFGSFNLR</sequence>
<protein>
    <recommendedName>
        <fullName evidence="3">DUF1795 domain-containing protein</fullName>
    </recommendedName>
</protein>
<dbReference type="EMBL" id="BAABGY010000009">
    <property type="protein sequence ID" value="GAA4336329.1"/>
    <property type="molecule type" value="Genomic_DNA"/>
</dbReference>
<evidence type="ECO:0000313" key="1">
    <source>
        <dbReference type="EMBL" id="GAA4336329.1"/>
    </source>
</evidence>
<comment type="caution">
    <text evidence="1">The sequence shown here is derived from an EMBL/GenBank/DDBJ whole genome shotgun (WGS) entry which is preliminary data.</text>
</comment>
<evidence type="ECO:0008006" key="3">
    <source>
        <dbReference type="Google" id="ProtNLM"/>
    </source>
</evidence>
<reference evidence="2" key="1">
    <citation type="journal article" date="2019" name="Int. J. Syst. Evol. Microbiol.">
        <title>The Global Catalogue of Microorganisms (GCM) 10K type strain sequencing project: providing services to taxonomists for standard genome sequencing and annotation.</title>
        <authorList>
            <consortium name="The Broad Institute Genomics Platform"/>
            <consortium name="The Broad Institute Genome Sequencing Center for Infectious Disease"/>
            <person name="Wu L."/>
            <person name="Ma J."/>
        </authorList>
    </citation>
    <scope>NUCLEOTIDE SEQUENCE [LARGE SCALE GENOMIC DNA]</scope>
    <source>
        <strain evidence="2">JCM 17919</strain>
    </source>
</reference>
<evidence type="ECO:0000313" key="2">
    <source>
        <dbReference type="Proteomes" id="UP001501725"/>
    </source>
</evidence>
<dbReference type="RefSeq" id="WP_345256725.1">
    <property type="nucleotide sequence ID" value="NZ_BAABGY010000009.1"/>
</dbReference>
<organism evidence="1 2">
    <name type="scientific">Flaviaesturariibacter amylovorans</name>
    <dbReference type="NCBI Taxonomy" id="1084520"/>
    <lineage>
        <taxon>Bacteria</taxon>
        <taxon>Pseudomonadati</taxon>
        <taxon>Bacteroidota</taxon>
        <taxon>Chitinophagia</taxon>
        <taxon>Chitinophagales</taxon>
        <taxon>Chitinophagaceae</taxon>
        <taxon>Flaviaestuariibacter</taxon>
    </lineage>
</organism>